<name>A0A0G3H2Q6_9CORY</name>
<dbReference type="RefSeq" id="WP_047262959.1">
    <property type="nucleotide sequence ID" value="NZ_CP011542.1"/>
</dbReference>
<evidence type="ECO:0000313" key="9">
    <source>
        <dbReference type="EMBL" id="AKK07055.1"/>
    </source>
</evidence>
<evidence type="ECO:0000256" key="3">
    <source>
        <dbReference type="ARBA" id="ARBA00022475"/>
    </source>
</evidence>
<keyword evidence="6 7" id="KW-0472">Membrane</keyword>
<dbReference type="EMBL" id="CP011542">
    <property type="protein sequence ID" value="AKK07055.1"/>
    <property type="molecule type" value="Genomic_DNA"/>
</dbReference>
<evidence type="ECO:0000313" key="10">
    <source>
        <dbReference type="Proteomes" id="UP000035199"/>
    </source>
</evidence>
<keyword evidence="2" id="KW-0813">Transport</keyword>
<dbReference type="OrthoDB" id="5242249at2"/>
<evidence type="ECO:0000256" key="6">
    <source>
        <dbReference type="ARBA" id="ARBA00023136"/>
    </source>
</evidence>
<feature type="transmembrane region" description="Helical" evidence="7">
    <location>
        <begin position="206"/>
        <end position="228"/>
    </location>
</feature>
<dbReference type="SUPFAM" id="SSF103473">
    <property type="entry name" value="MFS general substrate transporter"/>
    <property type="match status" value="1"/>
</dbReference>
<gene>
    <name evidence="9" type="ORF">CMUST_13805</name>
</gene>
<evidence type="ECO:0000256" key="7">
    <source>
        <dbReference type="SAM" id="Phobius"/>
    </source>
</evidence>
<accession>A0A0G3H2Q6</accession>
<dbReference type="PATRIC" id="fig|571915.4.peg.2964"/>
<comment type="subcellular location">
    <subcellularLocation>
        <location evidence="1">Cell membrane</location>
        <topology evidence="1">Multi-pass membrane protein</topology>
    </subcellularLocation>
</comment>
<reference evidence="9 10" key="1">
    <citation type="journal article" date="2015" name="Genome Announc.">
        <title>Complete Genome Sequence of the Type Strain Corynebacterium mustelae DSM 45274, Isolated from Various Tissues of a Male Ferret with Lethal Sepsis.</title>
        <authorList>
            <person name="Ruckert C."/>
            <person name="Eimer J."/>
            <person name="Winkler A."/>
            <person name="Tauch A."/>
        </authorList>
    </citation>
    <scope>NUCLEOTIDE SEQUENCE [LARGE SCALE GENOMIC DNA]</scope>
    <source>
        <strain evidence="9 10">DSM 45274</strain>
    </source>
</reference>
<dbReference type="GO" id="GO:0005886">
    <property type="term" value="C:plasma membrane"/>
    <property type="evidence" value="ECO:0007669"/>
    <property type="project" value="UniProtKB-SubCell"/>
</dbReference>
<feature type="transmembrane region" description="Helical" evidence="7">
    <location>
        <begin position="234"/>
        <end position="255"/>
    </location>
</feature>
<dbReference type="Pfam" id="PF07690">
    <property type="entry name" value="MFS_1"/>
    <property type="match status" value="1"/>
</dbReference>
<dbReference type="STRING" id="571915.CMUST_13805"/>
<feature type="transmembrane region" description="Helical" evidence="7">
    <location>
        <begin position="139"/>
        <end position="157"/>
    </location>
</feature>
<dbReference type="KEGG" id="cmv:CMUST_13805"/>
<keyword evidence="10" id="KW-1185">Reference proteome</keyword>
<dbReference type="InterPro" id="IPR011701">
    <property type="entry name" value="MFS"/>
</dbReference>
<feature type="transmembrane region" description="Helical" evidence="7">
    <location>
        <begin position="326"/>
        <end position="352"/>
    </location>
</feature>
<proteinExistence type="predicted"/>
<sequence>MPATQWIRVGCAMFAIGFGANLFAPMLQVYRTHSGLSHSSVTAMLGIYALGLVPALLYFGPLSDHIGRKAVLRPALFLSALGSAILAWAVGTEVILFLGRFIAGLAVGMAMASGAAWIKQLSTDNPAAGPRRATVAVSAGFGIGPLCAGLIAEFLPYPEVLPYLIHIGLVAIIVPLIWTVTETQSRATGHKPNHVWIPPQAKTTRFFWAVAAWAPWVFGTVTVAFASLPPYATTAHPTAFIGIAAATALLSGVGIQPFAARLRTTRPLAITGLATACVGLLFSALTVYTANMWLVFPSAILLGSSYGIMMVSGLKEVENIAGNSNLGALIGIFYALTYIGFFVPFVLSYAAPLVAQIFKVGEEMGFIFCLLFGSVVCVASMVPVARVAQKAHDG</sequence>
<dbReference type="AlphaFoldDB" id="A0A0G3H2Q6"/>
<feature type="transmembrane region" description="Helical" evidence="7">
    <location>
        <begin position="39"/>
        <end position="59"/>
    </location>
</feature>
<dbReference type="InterPro" id="IPR020846">
    <property type="entry name" value="MFS_dom"/>
</dbReference>
<dbReference type="PROSITE" id="PS50850">
    <property type="entry name" value="MFS"/>
    <property type="match status" value="1"/>
</dbReference>
<keyword evidence="5 7" id="KW-1133">Transmembrane helix</keyword>
<feature type="domain" description="Major facilitator superfamily (MFS) profile" evidence="8">
    <location>
        <begin position="5"/>
        <end position="394"/>
    </location>
</feature>
<feature type="transmembrane region" description="Helical" evidence="7">
    <location>
        <begin position="294"/>
        <end position="314"/>
    </location>
</feature>
<feature type="transmembrane region" description="Helical" evidence="7">
    <location>
        <begin position="7"/>
        <end position="27"/>
    </location>
</feature>
<dbReference type="PANTHER" id="PTHR23517:SF13">
    <property type="entry name" value="MAJOR FACILITATOR SUPERFAMILY MFS_1"/>
    <property type="match status" value="1"/>
</dbReference>
<feature type="transmembrane region" description="Helical" evidence="7">
    <location>
        <begin position="163"/>
        <end position="181"/>
    </location>
</feature>
<keyword evidence="4 7" id="KW-0812">Transmembrane</keyword>
<dbReference type="GO" id="GO:0022857">
    <property type="term" value="F:transmembrane transporter activity"/>
    <property type="evidence" value="ECO:0007669"/>
    <property type="project" value="InterPro"/>
</dbReference>
<dbReference type="InterPro" id="IPR050171">
    <property type="entry name" value="MFS_Transporters"/>
</dbReference>
<protein>
    <submittedName>
        <fullName evidence="9">Cyanate permease</fullName>
    </submittedName>
</protein>
<dbReference type="Gene3D" id="1.20.1250.20">
    <property type="entry name" value="MFS general substrate transporter like domains"/>
    <property type="match status" value="1"/>
</dbReference>
<dbReference type="Proteomes" id="UP000035199">
    <property type="component" value="Chromosome"/>
</dbReference>
<feature type="transmembrane region" description="Helical" evidence="7">
    <location>
        <begin position="267"/>
        <end position="288"/>
    </location>
</feature>
<evidence type="ECO:0000256" key="5">
    <source>
        <dbReference type="ARBA" id="ARBA00022989"/>
    </source>
</evidence>
<evidence type="ECO:0000256" key="2">
    <source>
        <dbReference type="ARBA" id="ARBA00022448"/>
    </source>
</evidence>
<evidence type="ECO:0000256" key="4">
    <source>
        <dbReference type="ARBA" id="ARBA00022692"/>
    </source>
</evidence>
<keyword evidence="3" id="KW-1003">Cell membrane</keyword>
<feature type="transmembrane region" description="Helical" evidence="7">
    <location>
        <begin position="71"/>
        <end position="91"/>
    </location>
</feature>
<evidence type="ECO:0000259" key="8">
    <source>
        <dbReference type="PROSITE" id="PS50850"/>
    </source>
</evidence>
<feature type="transmembrane region" description="Helical" evidence="7">
    <location>
        <begin position="97"/>
        <end position="118"/>
    </location>
</feature>
<feature type="transmembrane region" description="Helical" evidence="7">
    <location>
        <begin position="364"/>
        <end position="385"/>
    </location>
</feature>
<dbReference type="PANTHER" id="PTHR23517">
    <property type="entry name" value="RESISTANCE PROTEIN MDTM, PUTATIVE-RELATED-RELATED"/>
    <property type="match status" value="1"/>
</dbReference>
<reference evidence="10" key="2">
    <citation type="submission" date="2015-05" db="EMBL/GenBank/DDBJ databases">
        <title>Complete genome sequence of Corynebacterium mustelae DSM 45274, isolated from various tissues of a male ferret with lethal sepsis.</title>
        <authorList>
            <person name="Ruckert C."/>
            <person name="Albersmeier A."/>
            <person name="Winkler A."/>
            <person name="Tauch A."/>
        </authorList>
    </citation>
    <scope>NUCLEOTIDE SEQUENCE [LARGE SCALE GENOMIC DNA]</scope>
    <source>
        <strain evidence="10">DSM 45274</strain>
    </source>
</reference>
<evidence type="ECO:0000256" key="1">
    <source>
        <dbReference type="ARBA" id="ARBA00004651"/>
    </source>
</evidence>
<dbReference type="InterPro" id="IPR036259">
    <property type="entry name" value="MFS_trans_sf"/>
</dbReference>
<organism evidence="9 10">
    <name type="scientific">Corynebacterium mustelae</name>
    <dbReference type="NCBI Taxonomy" id="571915"/>
    <lineage>
        <taxon>Bacteria</taxon>
        <taxon>Bacillati</taxon>
        <taxon>Actinomycetota</taxon>
        <taxon>Actinomycetes</taxon>
        <taxon>Mycobacteriales</taxon>
        <taxon>Corynebacteriaceae</taxon>
        <taxon>Corynebacterium</taxon>
    </lineage>
</organism>